<name>A0A1Y5T472_9PROT</name>
<evidence type="ECO:0000259" key="2">
    <source>
        <dbReference type="Pfam" id="PF13579"/>
    </source>
</evidence>
<evidence type="ECO:0000313" key="4">
    <source>
        <dbReference type="Proteomes" id="UP000193200"/>
    </source>
</evidence>
<dbReference type="PANTHER" id="PTHR12526:SF639">
    <property type="entry name" value="GLYCOSYL TRANSFERASE GROUP 1"/>
    <property type="match status" value="1"/>
</dbReference>
<keyword evidence="4" id="KW-1185">Reference proteome</keyword>
<dbReference type="OrthoDB" id="529131at2"/>
<dbReference type="Pfam" id="PF00534">
    <property type="entry name" value="Glycos_transf_1"/>
    <property type="match status" value="1"/>
</dbReference>
<dbReference type="SUPFAM" id="SSF53756">
    <property type="entry name" value="UDP-Glycosyltransferase/glycogen phosphorylase"/>
    <property type="match status" value="1"/>
</dbReference>
<dbReference type="PANTHER" id="PTHR12526">
    <property type="entry name" value="GLYCOSYLTRANSFERASE"/>
    <property type="match status" value="1"/>
</dbReference>
<feature type="domain" description="Glycosyltransferase subfamily 4-like N-terminal" evidence="2">
    <location>
        <begin position="31"/>
        <end position="186"/>
    </location>
</feature>
<dbReference type="AlphaFoldDB" id="A0A1Y5T472"/>
<dbReference type="InterPro" id="IPR001296">
    <property type="entry name" value="Glyco_trans_1"/>
</dbReference>
<protein>
    <submittedName>
        <fullName evidence="3">Alpha-D-kanosaminyltransferase</fullName>
        <ecNumber evidence="3">2.4.1.301</ecNumber>
    </submittedName>
</protein>
<keyword evidence="3" id="KW-0808">Transferase</keyword>
<gene>
    <name evidence="3" type="primary">kanE_2</name>
    <name evidence="3" type="ORF">OCH7691_02384</name>
</gene>
<accession>A0A1Y5T472</accession>
<organism evidence="3 4">
    <name type="scientific">Oceanibacterium hippocampi</name>
    <dbReference type="NCBI Taxonomy" id="745714"/>
    <lineage>
        <taxon>Bacteria</taxon>
        <taxon>Pseudomonadati</taxon>
        <taxon>Pseudomonadota</taxon>
        <taxon>Alphaproteobacteria</taxon>
        <taxon>Sneathiellales</taxon>
        <taxon>Sneathiellaceae</taxon>
        <taxon>Oceanibacterium</taxon>
    </lineage>
</organism>
<evidence type="ECO:0000313" key="3">
    <source>
        <dbReference type="EMBL" id="SLN55606.1"/>
    </source>
</evidence>
<dbReference type="EC" id="2.4.1.301" evidence="3"/>
<dbReference type="RefSeq" id="WP_085883746.1">
    <property type="nucleotide sequence ID" value="NZ_FWFR01000002.1"/>
</dbReference>
<dbReference type="GO" id="GO:0016757">
    <property type="term" value="F:glycosyltransferase activity"/>
    <property type="evidence" value="ECO:0007669"/>
    <property type="project" value="UniProtKB-KW"/>
</dbReference>
<feature type="domain" description="Glycosyl transferase family 1" evidence="1">
    <location>
        <begin position="206"/>
        <end position="367"/>
    </location>
</feature>
<reference evidence="3 4" key="1">
    <citation type="submission" date="2017-03" db="EMBL/GenBank/DDBJ databases">
        <authorList>
            <person name="Afonso C.L."/>
            <person name="Miller P.J."/>
            <person name="Scott M.A."/>
            <person name="Spackman E."/>
            <person name="Goraichik I."/>
            <person name="Dimitrov K.M."/>
            <person name="Suarez D.L."/>
            <person name="Swayne D.E."/>
        </authorList>
    </citation>
    <scope>NUCLEOTIDE SEQUENCE [LARGE SCALE GENOMIC DNA]</scope>
    <source>
        <strain evidence="3 4">CECT 7691</strain>
    </source>
</reference>
<keyword evidence="3" id="KW-0328">Glycosyltransferase</keyword>
<dbReference type="Gene3D" id="3.40.50.2000">
    <property type="entry name" value="Glycogen Phosphorylase B"/>
    <property type="match status" value="2"/>
</dbReference>
<proteinExistence type="predicted"/>
<evidence type="ECO:0000259" key="1">
    <source>
        <dbReference type="Pfam" id="PF00534"/>
    </source>
</evidence>
<sequence>MTRRALVIAPQPFFSPRGTPFSVYYRTMVTAELGLEADLLTYGEGQDVDIPGVRIVRIPRLAFLGPIKVGPSWQKLVLDVFIVFWTLGLLIRNRYDFVHAHEEAIFFCRFFKPLFRYKLVYDMHSSLPEQLTNYKFTTARSLIGLFEWLENSALKAADAVITICPELADYAEARVPDKSRHFLIENSIFDTVKLKDPANAGETPDPVPLPDDRPLVVYAGTLESYQGIDILIPAFARAHASCPEALLLIVGGSEAQVAKFRALAAAEGIADDVILTGRVPQVTAKYYNSRASVITSPRSTGTNTPLKIYEQLASGVPLVATRIRSHTQVLTDDVCFLCEPTADGMAAALVAALTDAEKRAAVIAGAKALYEKDYSRPAYEAKMRALLEVIE</sequence>
<dbReference type="Proteomes" id="UP000193200">
    <property type="component" value="Unassembled WGS sequence"/>
</dbReference>
<dbReference type="Pfam" id="PF13579">
    <property type="entry name" value="Glyco_trans_4_4"/>
    <property type="match status" value="1"/>
</dbReference>
<dbReference type="EMBL" id="FWFR01000002">
    <property type="protein sequence ID" value="SLN55606.1"/>
    <property type="molecule type" value="Genomic_DNA"/>
</dbReference>
<dbReference type="InParanoid" id="A0A1Y5T472"/>
<dbReference type="InterPro" id="IPR028098">
    <property type="entry name" value="Glyco_trans_4-like_N"/>
</dbReference>